<keyword evidence="3" id="KW-1185">Reference proteome</keyword>
<comment type="caution">
    <text evidence="2">The sequence shown here is derived from an EMBL/GenBank/DDBJ whole genome shotgun (WGS) entry which is preliminary data.</text>
</comment>
<feature type="compositionally biased region" description="Basic and acidic residues" evidence="1">
    <location>
        <begin position="374"/>
        <end position="411"/>
    </location>
</feature>
<evidence type="ECO:0000313" key="2">
    <source>
        <dbReference type="EMBL" id="OMJ77627.1"/>
    </source>
</evidence>
<dbReference type="EMBL" id="MPUH01000565">
    <property type="protein sequence ID" value="OMJ77627.1"/>
    <property type="molecule type" value="Genomic_DNA"/>
</dbReference>
<dbReference type="OrthoDB" id="299584at2759"/>
<reference evidence="2 3" key="1">
    <citation type="submission" date="2016-11" db="EMBL/GenBank/DDBJ databases">
        <title>The macronuclear genome of Stentor coeruleus: a giant cell with tiny introns.</title>
        <authorList>
            <person name="Slabodnick M."/>
            <person name="Ruby J.G."/>
            <person name="Reiff S.B."/>
            <person name="Swart E.C."/>
            <person name="Gosai S."/>
            <person name="Prabakaran S."/>
            <person name="Witkowska E."/>
            <person name="Larue G.E."/>
            <person name="Fisher S."/>
            <person name="Freeman R.M."/>
            <person name="Gunawardena J."/>
            <person name="Chu W."/>
            <person name="Stover N.A."/>
            <person name="Gregory B.D."/>
            <person name="Nowacki M."/>
            <person name="Derisi J."/>
            <person name="Roy S.W."/>
            <person name="Marshall W.F."/>
            <person name="Sood P."/>
        </authorList>
    </citation>
    <scope>NUCLEOTIDE SEQUENCE [LARGE SCALE GENOMIC DNA]</scope>
    <source>
        <strain evidence="2">WM001</strain>
    </source>
</reference>
<dbReference type="AlphaFoldDB" id="A0A1R2BLG6"/>
<evidence type="ECO:0000313" key="3">
    <source>
        <dbReference type="Proteomes" id="UP000187209"/>
    </source>
</evidence>
<gene>
    <name evidence="2" type="ORF">SteCoe_22753</name>
</gene>
<proteinExistence type="predicted"/>
<dbReference type="Proteomes" id="UP000187209">
    <property type="component" value="Unassembled WGS sequence"/>
</dbReference>
<feature type="region of interest" description="Disordered" evidence="1">
    <location>
        <begin position="336"/>
        <end position="411"/>
    </location>
</feature>
<protein>
    <submittedName>
        <fullName evidence="2">Uncharacterized protein</fullName>
    </submittedName>
</protein>
<organism evidence="2 3">
    <name type="scientific">Stentor coeruleus</name>
    <dbReference type="NCBI Taxonomy" id="5963"/>
    <lineage>
        <taxon>Eukaryota</taxon>
        <taxon>Sar</taxon>
        <taxon>Alveolata</taxon>
        <taxon>Ciliophora</taxon>
        <taxon>Postciliodesmatophora</taxon>
        <taxon>Heterotrichea</taxon>
        <taxon>Heterotrichida</taxon>
        <taxon>Stentoridae</taxon>
        <taxon>Stentor</taxon>
    </lineage>
</organism>
<name>A0A1R2BLG6_9CILI</name>
<accession>A0A1R2BLG6</accession>
<sequence length="712" mass="82642">MNFMPGEFDLFDFETKLRSLISTLISPIITKSAEHDAIITNMQSANKKNEESVRNFESLLQKTIVRMVPADEFNRKIVDLHSDKKSSDTVIHMKIESLGSRVDFMNHQFSDMLIRIKNLEEIQKHLRYNFDELTNSMREFKEKFMQNISTLEVSIAETSQIKGEVVQEIEKELKCHSAYINDINQKAFPEFGLKVERLFKQISDIHLKLNGLYDVRVLPNDIKKLKNKLEHDIKKAHKDNDREIHNVREYLNKMLRVEISCGVGETLLQVLDTRQIKKLIPVVEGQLSEFPNTENLPADTDFQVKSETISTELLRKKTLTQNKNIEEKIQAAKDKIYEDSKSRHPTIGPLKRLDLDSSSTSSPFKNPSDLGELSTKREQETKRVDNKSREETLEVENKRHDYNDEDVKKDDNDQKHLHTIVSSPRSKGSDFYEKYSDLSFDPSNLQEQITQLTFDMKCLQQTREEITNMMASVTQALKRQVVESEKEFSTTVKILGEESKQLAKQRLKDLSDVYTFIDKSLEPINEKLSKYDSIDMRISKVQESVSNVLEGEKIIYELIAQDEQDRRGIQLMGYSENHQKIKNTPRNRLTVSLKPECLSCTGENPLIYSAFKMACLNYNPSEVKYNFRLYPRKSLIEKLGEFLISLSEDTPCAAITERLKPYIIADESAVRIKSHQRTRTASRYILDISSSKMYFDNETPLHSKREIRVLHK</sequence>
<evidence type="ECO:0000256" key="1">
    <source>
        <dbReference type="SAM" id="MobiDB-lite"/>
    </source>
</evidence>